<evidence type="ECO:0000313" key="4">
    <source>
        <dbReference type="Proteomes" id="UP000471298"/>
    </source>
</evidence>
<dbReference type="InParanoid" id="A0A6N7F022"/>
<dbReference type="PANTHER" id="PTHR13847:SF289">
    <property type="entry name" value="GLYCINE OXIDASE"/>
    <property type="match status" value="1"/>
</dbReference>
<evidence type="ECO:0000313" key="3">
    <source>
        <dbReference type="EMBL" id="MPV85186.1"/>
    </source>
</evidence>
<feature type="domain" description="FAD dependent oxidoreductase" evidence="2">
    <location>
        <begin position="5"/>
        <end position="342"/>
    </location>
</feature>
<sequence length="370" mass="40766">MDTQYAIIGGGVVGVAIAYGLQRLGCQTTVLDEGDCALRASRGNFGLVWVQSKGIDAPHYARWSQYSAGIWSQLATDLEAQTGINLDLQQNGGYDIHLTEESLEQRLKSYNTLREQLDGDYPFEVLEPAQLRQEEPEIGPKVVGAILHHQDGHVNPLKLLKALHLAHRIQGGKLCNDDKVNKVVAKNRGYELITRNGNSIHADKVVVCAGLGSNRFAEQLGFLTRVYPLRGQNLVTEKQPLFINRPSMTIRQTNEGSIQLGDSKEDVGFDDGESMEIIAKIAKNAVATYPRLGQVNMIRNWGALRIMTKDGLPVYAESPSHSGCYLVTCHSGITLAAAHSKAIPLWLEGLDNAPNLEKFNEQRFSRASEH</sequence>
<dbReference type="Gene3D" id="3.50.50.60">
    <property type="entry name" value="FAD/NAD(P)-binding domain"/>
    <property type="match status" value="1"/>
</dbReference>
<dbReference type="GO" id="GO:0016491">
    <property type="term" value="F:oxidoreductase activity"/>
    <property type="evidence" value="ECO:0007669"/>
    <property type="project" value="UniProtKB-KW"/>
</dbReference>
<dbReference type="GO" id="GO:0005737">
    <property type="term" value="C:cytoplasm"/>
    <property type="evidence" value="ECO:0007669"/>
    <property type="project" value="TreeGrafter"/>
</dbReference>
<accession>A0A6N7F022</accession>
<dbReference type="SUPFAM" id="SSF51905">
    <property type="entry name" value="FAD/NAD(P)-binding domain"/>
    <property type="match status" value="1"/>
</dbReference>
<dbReference type="Proteomes" id="UP000471298">
    <property type="component" value="Unassembled WGS sequence"/>
</dbReference>
<evidence type="ECO:0000256" key="1">
    <source>
        <dbReference type="ARBA" id="ARBA00023002"/>
    </source>
</evidence>
<organism evidence="3 4">
    <name type="scientific">Ostreibacterium oceani</name>
    <dbReference type="NCBI Taxonomy" id="2654998"/>
    <lineage>
        <taxon>Bacteria</taxon>
        <taxon>Pseudomonadati</taxon>
        <taxon>Pseudomonadota</taxon>
        <taxon>Gammaproteobacteria</taxon>
        <taxon>Cardiobacteriales</taxon>
        <taxon>Ostreibacteriaceae</taxon>
        <taxon>Ostreibacterium</taxon>
    </lineage>
</organism>
<proteinExistence type="predicted"/>
<dbReference type="Gene3D" id="3.30.9.10">
    <property type="entry name" value="D-Amino Acid Oxidase, subunit A, domain 2"/>
    <property type="match status" value="1"/>
</dbReference>
<dbReference type="AlphaFoldDB" id="A0A6N7F022"/>
<dbReference type="EMBL" id="WHNW01000001">
    <property type="protein sequence ID" value="MPV85186.1"/>
    <property type="molecule type" value="Genomic_DNA"/>
</dbReference>
<dbReference type="Pfam" id="PF01266">
    <property type="entry name" value="DAO"/>
    <property type="match status" value="1"/>
</dbReference>
<dbReference type="RefSeq" id="WP_152808193.1">
    <property type="nucleotide sequence ID" value="NZ_WHNW01000001.1"/>
</dbReference>
<dbReference type="SUPFAM" id="SSF54373">
    <property type="entry name" value="FAD-linked reductases, C-terminal domain"/>
    <property type="match status" value="1"/>
</dbReference>
<gene>
    <name evidence="3" type="ORF">GCU85_00365</name>
</gene>
<dbReference type="PANTHER" id="PTHR13847">
    <property type="entry name" value="SARCOSINE DEHYDROGENASE-RELATED"/>
    <property type="match status" value="1"/>
</dbReference>
<keyword evidence="4" id="KW-1185">Reference proteome</keyword>
<keyword evidence="1" id="KW-0560">Oxidoreductase</keyword>
<protein>
    <submittedName>
        <fullName evidence="3">FAD-dependent oxidoreductase</fullName>
    </submittedName>
</protein>
<dbReference type="InterPro" id="IPR036188">
    <property type="entry name" value="FAD/NAD-bd_sf"/>
</dbReference>
<name>A0A6N7F022_9GAMM</name>
<dbReference type="InterPro" id="IPR006076">
    <property type="entry name" value="FAD-dep_OxRdtase"/>
</dbReference>
<comment type="caution">
    <text evidence="3">The sequence shown here is derived from an EMBL/GenBank/DDBJ whole genome shotgun (WGS) entry which is preliminary data.</text>
</comment>
<evidence type="ECO:0000259" key="2">
    <source>
        <dbReference type="Pfam" id="PF01266"/>
    </source>
</evidence>
<reference evidence="3 4" key="1">
    <citation type="submission" date="2019-10" db="EMBL/GenBank/DDBJ databases">
        <title>Cardiobacteriales fam. a chemoheterotrophic member of the order Cardiobacteriales, and proposal of Cardiobacteriales fam. nov.</title>
        <authorList>
            <person name="Wang C."/>
        </authorList>
    </citation>
    <scope>NUCLEOTIDE SEQUENCE [LARGE SCALE GENOMIC DNA]</scope>
    <source>
        <strain evidence="3 4">ML27</strain>
    </source>
</reference>